<name>A6HNW8_RAT</name>
<evidence type="ECO:0000313" key="3">
    <source>
        <dbReference type="Proteomes" id="UP000234681"/>
    </source>
</evidence>
<dbReference type="EMBL" id="CH473949">
    <property type="protein sequence ID" value="EDL79720.1"/>
    <property type="molecule type" value="Genomic_DNA"/>
</dbReference>
<gene>
    <name evidence="2" type="ORF">rCG_27346</name>
</gene>
<dbReference type="EMBL" id="CH473949">
    <property type="protein sequence ID" value="EDL79719.1"/>
    <property type="molecule type" value="Genomic_DNA"/>
</dbReference>
<evidence type="ECO:0000256" key="1">
    <source>
        <dbReference type="SAM" id="MobiDB-lite"/>
    </source>
</evidence>
<reference evidence="3" key="3">
    <citation type="submission" date="2005-09" db="EMBL/GenBank/DDBJ databases">
        <authorList>
            <person name="Mural R.J."/>
            <person name="Li P.W."/>
            <person name="Adams M.D."/>
            <person name="Amanatides P.G."/>
            <person name="Baden-Tillson H."/>
            <person name="Barnstead M."/>
            <person name="Chin S.H."/>
            <person name="Dew I."/>
            <person name="Evans C.A."/>
            <person name="Ferriera S."/>
            <person name="Flanigan M."/>
            <person name="Fosler C."/>
            <person name="Glodek A."/>
            <person name="Gu Z."/>
            <person name="Holt R.A."/>
            <person name="Jennings D."/>
            <person name="Kraft C.L."/>
            <person name="Lu F."/>
            <person name="Nguyen T."/>
            <person name="Nusskern D.R."/>
            <person name="Pfannkoch C.M."/>
            <person name="Sitter C."/>
            <person name="Sutton G.G."/>
            <person name="Venter J.C."/>
            <person name="Wang Z."/>
            <person name="Woodage T."/>
            <person name="Zheng X.H."/>
            <person name="Zhong F."/>
        </authorList>
    </citation>
    <scope>NUCLEOTIDE SEQUENCE [LARGE SCALE GENOMIC DNA]</scope>
    <source>
        <strain>BN</strain>
        <strain evidence="3">Sprague-Dawley</strain>
    </source>
</reference>
<dbReference type="Proteomes" id="UP000234681">
    <property type="component" value="Chromosome 3"/>
</dbReference>
<reference evidence="2" key="2">
    <citation type="submission" date="2005-07" db="EMBL/GenBank/DDBJ databases">
        <authorList>
            <person name="Mural R.J."/>
            <person name="Li P.W."/>
            <person name="Adams M.D."/>
            <person name="Amanatides P.G."/>
            <person name="Baden-Tillson H."/>
            <person name="Barnstead M."/>
            <person name="Chin S.H."/>
            <person name="Dew I."/>
            <person name="Evans C.A."/>
            <person name="Ferriera S."/>
            <person name="Flanigan M."/>
            <person name="Fosler C."/>
            <person name="Glodek A."/>
            <person name="Gu Z."/>
            <person name="Holt R.A."/>
            <person name="Jennings D."/>
            <person name="Kraft C.L."/>
            <person name="Lu F."/>
            <person name="Nguyen T."/>
            <person name="Nusskern D.R."/>
            <person name="Pfannkoch C.M."/>
            <person name="Sitter C."/>
            <person name="Sutton G.G."/>
            <person name="Venter J.C."/>
            <person name="Wang Z."/>
            <person name="Woodage T."/>
            <person name="Zheng X.H."/>
            <person name="Zhong F."/>
        </authorList>
    </citation>
    <scope>NUCLEOTIDE SEQUENCE</scope>
    <source>
        <strain evidence="2">BN</strain>
        <strain evidence="3">BN, Sprague-Dawley</strain>
    </source>
</reference>
<sequence length="23" mass="2555">MAEMPRCWGESGTAPCKTRSKMP</sequence>
<feature type="non-terminal residue" evidence="2">
    <location>
        <position position="23"/>
    </location>
</feature>
<reference evidence="2" key="1">
    <citation type="journal article" date="2005" name="Genome Res.">
        <title>Gene and alternative splicing annotation with AIR.</title>
        <authorList>
            <person name="Florea L."/>
            <person name="Di Francesco V."/>
            <person name="Miller J."/>
            <person name="Turner R."/>
            <person name="Yao A."/>
            <person name="Harris M."/>
            <person name="Walenz B."/>
            <person name="Mobarry C."/>
            <person name="Merkulov G.V."/>
            <person name="Charlab R."/>
            <person name="Dew I."/>
            <person name="Deng Z."/>
            <person name="Istrail S."/>
            <person name="Li P."/>
            <person name="Sutton G."/>
        </authorList>
    </citation>
    <scope>NUCLEOTIDE SEQUENCE</scope>
    <source>
        <strain evidence="2">BN</strain>
    </source>
</reference>
<proteinExistence type="predicted"/>
<feature type="region of interest" description="Disordered" evidence="1">
    <location>
        <begin position="1"/>
        <end position="23"/>
    </location>
</feature>
<accession>A6HNW8</accession>
<evidence type="ECO:0000313" key="2">
    <source>
        <dbReference type="EMBL" id="EDL79719.1"/>
    </source>
</evidence>
<organism evidence="2 3">
    <name type="scientific">Rattus norvegicus</name>
    <name type="common">Rat</name>
    <dbReference type="NCBI Taxonomy" id="10116"/>
    <lineage>
        <taxon>Eukaryota</taxon>
        <taxon>Metazoa</taxon>
        <taxon>Chordata</taxon>
        <taxon>Craniata</taxon>
        <taxon>Vertebrata</taxon>
        <taxon>Euteleostomi</taxon>
        <taxon>Mammalia</taxon>
        <taxon>Eutheria</taxon>
        <taxon>Euarchontoglires</taxon>
        <taxon>Glires</taxon>
        <taxon>Rodentia</taxon>
        <taxon>Myomorpha</taxon>
        <taxon>Muroidea</taxon>
        <taxon>Muridae</taxon>
        <taxon>Murinae</taxon>
        <taxon>Rattus</taxon>
    </lineage>
</organism>
<dbReference type="AlphaFoldDB" id="A6HNW8"/>
<protein>
    <submittedName>
        <fullName evidence="2">RCG27346, isoform CRA_a</fullName>
    </submittedName>
</protein>